<evidence type="ECO:0000259" key="7">
    <source>
        <dbReference type="Pfam" id="PF17390"/>
    </source>
</evidence>
<dbReference type="EMBL" id="CYYA01000024">
    <property type="protein sequence ID" value="CUN23636.1"/>
    <property type="molecule type" value="Genomic_DNA"/>
</dbReference>
<evidence type="ECO:0000313" key="9">
    <source>
        <dbReference type="Proteomes" id="UP000095492"/>
    </source>
</evidence>
<evidence type="ECO:0000256" key="1">
    <source>
        <dbReference type="ARBA" id="ARBA00001445"/>
    </source>
</evidence>
<evidence type="ECO:0000259" key="6">
    <source>
        <dbReference type="Pfam" id="PF17389"/>
    </source>
</evidence>
<organism evidence="8 9">
    <name type="scientific">Eubacterium ramulus</name>
    <dbReference type="NCBI Taxonomy" id="39490"/>
    <lineage>
        <taxon>Bacteria</taxon>
        <taxon>Bacillati</taxon>
        <taxon>Bacillota</taxon>
        <taxon>Clostridia</taxon>
        <taxon>Eubacteriales</taxon>
        <taxon>Eubacteriaceae</taxon>
        <taxon>Eubacterium</taxon>
    </lineage>
</organism>
<evidence type="ECO:0000313" key="8">
    <source>
        <dbReference type="EMBL" id="CUN23636.1"/>
    </source>
</evidence>
<evidence type="ECO:0000256" key="3">
    <source>
        <dbReference type="ARBA" id="ARBA00022801"/>
    </source>
</evidence>
<dbReference type="SUPFAM" id="SSF48208">
    <property type="entry name" value="Six-hairpin glycosidases"/>
    <property type="match status" value="1"/>
</dbReference>
<feature type="domain" description="Bacterial alpha-L-rhamnosidase N-terminal" evidence="5">
    <location>
        <begin position="65"/>
        <end position="249"/>
    </location>
</feature>
<accession>A0A173VAD0</accession>
<feature type="domain" description="Alpha-L-rhamnosidase six-hairpin glycosidase" evidence="6">
    <location>
        <begin position="396"/>
        <end position="754"/>
    </location>
</feature>
<dbReference type="GO" id="GO:0030596">
    <property type="term" value="F:alpha-L-rhamnosidase activity"/>
    <property type="evidence" value="ECO:0007669"/>
    <property type="project" value="UniProtKB-EC"/>
</dbReference>
<dbReference type="STRING" id="39490.ERS852448_02661"/>
<dbReference type="EC" id="3.2.1.40" evidence="2"/>
<dbReference type="InterPro" id="IPR016007">
    <property type="entry name" value="Alpha_rhamnosid"/>
</dbReference>
<dbReference type="Gene3D" id="2.60.420.10">
    <property type="entry name" value="Maltose phosphorylase, domain 3"/>
    <property type="match status" value="1"/>
</dbReference>
<dbReference type="InterPro" id="IPR012341">
    <property type="entry name" value="6hp_glycosidase-like_sf"/>
</dbReference>
<dbReference type="InterPro" id="IPR035398">
    <property type="entry name" value="Bac_rhamnosid_C"/>
</dbReference>
<dbReference type="Gene3D" id="1.50.10.10">
    <property type="match status" value="1"/>
</dbReference>
<dbReference type="Proteomes" id="UP000095492">
    <property type="component" value="Unassembled WGS sequence"/>
</dbReference>
<dbReference type="GO" id="GO:0005975">
    <property type="term" value="P:carbohydrate metabolic process"/>
    <property type="evidence" value="ECO:0007669"/>
    <property type="project" value="InterPro"/>
</dbReference>
<evidence type="ECO:0000259" key="4">
    <source>
        <dbReference type="Pfam" id="PF05592"/>
    </source>
</evidence>
<dbReference type="AlphaFoldDB" id="A0A173VAD0"/>
<dbReference type="Pfam" id="PF17389">
    <property type="entry name" value="Bac_rhamnosid6H"/>
    <property type="match status" value="1"/>
</dbReference>
<reference evidence="8 9" key="1">
    <citation type="submission" date="2015-09" db="EMBL/GenBank/DDBJ databases">
        <authorList>
            <consortium name="Pathogen Informatics"/>
        </authorList>
    </citation>
    <scope>NUCLEOTIDE SEQUENCE [LARGE SCALE GENOMIC DNA]</scope>
    <source>
        <strain evidence="8 9">2789STDY5608891</strain>
    </source>
</reference>
<gene>
    <name evidence="8" type="ORF">ERS852448_02661</name>
</gene>
<dbReference type="InterPro" id="IPR035396">
    <property type="entry name" value="Bac_rhamnosid6H"/>
</dbReference>
<dbReference type="Pfam" id="PF08531">
    <property type="entry name" value="Bac_rhamnosid_N"/>
    <property type="match status" value="1"/>
</dbReference>
<dbReference type="PANTHER" id="PTHR33307">
    <property type="entry name" value="ALPHA-RHAMNOSIDASE (EUROFUNG)"/>
    <property type="match status" value="1"/>
</dbReference>
<feature type="domain" description="Alpha-L-rhamnosidase C-terminal" evidence="7">
    <location>
        <begin position="758"/>
        <end position="817"/>
    </location>
</feature>
<dbReference type="PANTHER" id="PTHR33307:SF11">
    <property type="entry name" value="ALPHA-L-RHAMNOSIDASE"/>
    <property type="match status" value="1"/>
</dbReference>
<dbReference type="InterPro" id="IPR013737">
    <property type="entry name" value="Bac_rhamnosid_N"/>
</dbReference>
<evidence type="ECO:0000259" key="5">
    <source>
        <dbReference type="Pfam" id="PF08531"/>
    </source>
</evidence>
<dbReference type="Pfam" id="PF17390">
    <property type="entry name" value="Bac_rhamnosid_C"/>
    <property type="match status" value="1"/>
</dbReference>
<proteinExistence type="predicted"/>
<keyword evidence="3" id="KW-0378">Hydrolase</keyword>
<feature type="domain" description="Alpha-L-rhamnosidase concanavalin-like" evidence="4">
    <location>
        <begin position="295"/>
        <end position="381"/>
    </location>
</feature>
<dbReference type="InterPro" id="IPR008928">
    <property type="entry name" value="6-hairpin_glycosidase_sf"/>
</dbReference>
<dbReference type="InterPro" id="IPR008902">
    <property type="entry name" value="Rhamnosid_concanavalin"/>
</dbReference>
<comment type="catalytic activity">
    <reaction evidence="1">
        <text>Hydrolysis of terminal non-reducing alpha-L-rhamnose residues in alpha-L-rhamnosides.</text>
        <dbReference type="EC" id="3.2.1.40"/>
    </reaction>
</comment>
<dbReference type="Gene3D" id="2.60.120.260">
    <property type="entry name" value="Galactose-binding domain-like"/>
    <property type="match status" value="2"/>
</dbReference>
<dbReference type="Pfam" id="PF05592">
    <property type="entry name" value="Bac_rhamnosid"/>
    <property type="match status" value="1"/>
</dbReference>
<name>A0A173VAD0_EUBRA</name>
<protein>
    <recommendedName>
        <fullName evidence="2">alpha-L-rhamnosidase</fullName>
        <ecNumber evidence="2">3.2.1.40</ecNumber>
    </recommendedName>
</protein>
<evidence type="ECO:0000256" key="2">
    <source>
        <dbReference type="ARBA" id="ARBA00012652"/>
    </source>
</evidence>
<sequence>MYSWRISFIRFREYIQIKGAFVHALLVVEESVVEKKGVLKSMKNQWITDGSGKPFYARKEIHLTKEICKARAAVCGLGQFIFHINGQKVGDHELDPGWTNYKKRIQYVTFDVTDDLKKGKNVIGAEVGNGWFLMQNEHYSFHFPPFMPPNPNPYEAFGESLVLALELTVEYADGTSETVYADDSFKVKPHEITMSNVYGSETADGAAYPAGWDIAGFDDSGWAAAQQVAEVQAPTGTLVEQDQPAIKVIRRYEAKYIHSVEADKSLDMTEQQESDIDAENVAAEDQKTGSIHRDIYDLGQNISGMLQFDVKGKKGTKLRFYVAEKLDKNGDVDQMAKNWVLIDNCITYVIGQDDIWETFRMKFTYFAGRYFGVEGLDEHTELRNMYGDAISSAWQRDGSFHCDDERYNQIYDLVEKAVEANMLSVHTDCPTIERFAWQEPNHLMAPSIMYMKRSDRLWNKFLTDLRMDQHTAEDSFSDGQGGRFYPGDGLMPSQSPCYIPNVLPVPGMGSFYDIIPWGSTSILGTYWHYMFYGDEQIIRDNYEAGKKYLGHEAALRDEEGFIHHGLGDWGNPEHALLRENVETAFLYADSKTMAYFAGILGKTEEQAEFTELAEEIKANYNEKLLVQHPQDGYWYYQAWDHKDEICMTQAAEALPLYWGMVPEDKVEDVVRTFRQTLEEKGVFISGEVGLPYIIQTARKYGMNDLICQFITRTQHPSYYAFVLDGETTLGEYWEQNPRSHCHDMMGHIIEWYYNGLAGIRSLEPGFGRIEIAPYLPESMNEFTCSYNSVKGKITVHVTRENGEVKVEADVPENIEYTIL</sequence>